<dbReference type="InterPro" id="IPR015797">
    <property type="entry name" value="NUDIX_hydrolase-like_dom_sf"/>
</dbReference>
<dbReference type="Pfam" id="PF00293">
    <property type="entry name" value="NUDIX"/>
    <property type="match status" value="1"/>
</dbReference>
<dbReference type="PANTHER" id="PTHR43046">
    <property type="entry name" value="GDP-MANNOSE MANNOSYL HYDROLASE"/>
    <property type="match status" value="1"/>
</dbReference>
<name>A0ABY8QSP8_9MICO</name>
<dbReference type="SUPFAM" id="SSF55811">
    <property type="entry name" value="Nudix"/>
    <property type="match status" value="1"/>
</dbReference>
<organism evidence="4 5">
    <name type="scientific">Saxibacter everestensis</name>
    <dbReference type="NCBI Taxonomy" id="2909229"/>
    <lineage>
        <taxon>Bacteria</taxon>
        <taxon>Bacillati</taxon>
        <taxon>Actinomycetota</taxon>
        <taxon>Actinomycetes</taxon>
        <taxon>Micrococcales</taxon>
        <taxon>Brevibacteriaceae</taxon>
        <taxon>Saxibacter</taxon>
    </lineage>
</organism>
<reference evidence="4 5" key="1">
    <citation type="submission" date="2023-05" db="EMBL/GenBank/DDBJ databases">
        <title>Lithophilousrod everest ZFBP1038 complete genpme.</title>
        <authorList>
            <person name="Tian M."/>
        </authorList>
    </citation>
    <scope>NUCLEOTIDE SEQUENCE [LARGE SCALE GENOMIC DNA]</scope>
    <source>
        <strain evidence="4 5">ZFBP1038</strain>
    </source>
</reference>
<keyword evidence="5" id="KW-1185">Reference proteome</keyword>
<dbReference type="InterPro" id="IPR000086">
    <property type="entry name" value="NUDIX_hydrolase_dom"/>
</dbReference>
<dbReference type="CDD" id="cd04690">
    <property type="entry name" value="NUDIX_Hydrolase"/>
    <property type="match status" value="1"/>
</dbReference>
<comment type="cofactor">
    <cofactor evidence="1">
        <name>Mg(2+)</name>
        <dbReference type="ChEBI" id="CHEBI:18420"/>
    </cofactor>
</comment>
<evidence type="ECO:0000259" key="3">
    <source>
        <dbReference type="PROSITE" id="PS51462"/>
    </source>
</evidence>
<evidence type="ECO:0000313" key="5">
    <source>
        <dbReference type="Proteomes" id="UP001209083"/>
    </source>
</evidence>
<sequence length="136" mass="14897">MTTLSIAAACLLTDDGELLTVRKRGTTKFMLPGGKREAGEDALSATLREVEEEVGLSLDAGSLRLLGRFNAAAANEADTRVEATVYSGRLPHQVFAAAEIEELRLVSMDTEFDDEYAPLLREKVLPALRDRELFAR</sequence>
<gene>
    <name evidence="4" type="ORF">LWF01_18290</name>
</gene>
<dbReference type="Proteomes" id="UP001209083">
    <property type="component" value="Chromosome"/>
</dbReference>
<accession>A0ABY8QSP8</accession>
<dbReference type="EMBL" id="CP090958">
    <property type="protein sequence ID" value="WGW12008.1"/>
    <property type="molecule type" value="Genomic_DNA"/>
</dbReference>
<dbReference type="RefSeq" id="WP_349638804.1">
    <property type="nucleotide sequence ID" value="NZ_CP090958.1"/>
</dbReference>
<dbReference type="Gene3D" id="3.90.79.10">
    <property type="entry name" value="Nucleoside Triphosphate Pyrophosphohydrolase"/>
    <property type="match status" value="1"/>
</dbReference>
<dbReference type="PROSITE" id="PS51462">
    <property type="entry name" value="NUDIX"/>
    <property type="match status" value="1"/>
</dbReference>
<dbReference type="PANTHER" id="PTHR43046:SF2">
    <property type="entry name" value="8-OXO-DGTP DIPHOSPHATASE-RELATED"/>
    <property type="match status" value="1"/>
</dbReference>
<evidence type="ECO:0000256" key="2">
    <source>
        <dbReference type="ARBA" id="ARBA00022801"/>
    </source>
</evidence>
<keyword evidence="2" id="KW-0378">Hydrolase</keyword>
<evidence type="ECO:0000256" key="1">
    <source>
        <dbReference type="ARBA" id="ARBA00001946"/>
    </source>
</evidence>
<proteinExistence type="predicted"/>
<feature type="domain" description="Nudix hydrolase" evidence="3">
    <location>
        <begin position="3"/>
        <end position="132"/>
    </location>
</feature>
<protein>
    <submittedName>
        <fullName evidence="4">NUDIX domain-containing protein</fullName>
    </submittedName>
</protein>
<evidence type="ECO:0000313" key="4">
    <source>
        <dbReference type="EMBL" id="WGW12008.1"/>
    </source>
</evidence>